<evidence type="ECO:0000313" key="4">
    <source>
        <dbReference type="EMBL" id="XDT73044.1"/>
    </source>
</evidence>
<dbReference type="EC" id="2.3.1.-" evidence="4"/>
<dbReference type="EMBL" id="CP154858">
    <property type="protein sequence ID" value="XDT73044.1"/>
    <property type="molecule type" value="Genomic_DNA"/>
</dbReference>
<dbReference type="Gene3D" id="3.40.630.30">
    <property type="match status" value="1"/>
</dbReference>
<dbReference type="Pfam" id="PF00583">
    <property type="entry name" value="Acetyltransf_1"/>
    <property type="match status" value="1"/>
</dbReference>
<accession>A0AB39UXJ2</accession>
<dbReference type="AlphaFoldDB" id="A0AB39UXJ2"/>
<dbReference type="PROSITE" id="PS51186">
    <property type="entry name" value="GNAT"/>
    <property type="match status" value="1"/>
</dbReference>
<sequence>MQTTLDTEDTRLVRLDRSVLVEAKTILYHAYRNEPTFQYLFDSHRPGYDQRVRATLREGLELHFASGQDALGILVGDRLAAVALISNDHSRTGLGNQFNWRIRMMLTAGLACTRRYMEYHEQIRSLLPEGMCHYLPFIGVDPDYQKHGLGRKLMDAVENICRETPVSSGIALDTGNARYIRFYTSLGYRKIGEIELGSVKEILLFKSLVNDE</sequence>
<dbReference type="RefSeq" id="WP_369602045.1">
    <property type="nucleotide sequence ID" value="NZ_CP154858.1"/>
</dbReference>
<gene>
    <name evidence="4" type="ORF">AAIA72_03395</name>
</gene>
<evidence type="ECO:0000256" key="2">
    <source>
        <dbReference type="ARBA" id="ARBA00023315"/>
    </source>
</evidence>
<dbReference type="InterPro" id="IPR050680">
    <property type="entry name" value="YpeA/RimI_acetyltransf"/>
</dbReference>
<dbReference type="KEGG" id="tcd:AAIA72_03395"/>
<proteinExistence type="predicted"/>
<organism evidence="4">
    <name type="scientific">Thermohahella caldifontis</name>
    <dbReference type="NCBI Taxonomy" id="3142973"/>
    <lineage>
        <taxon>Bacteria</taxon>
        <taxon>Pseudomonadati</taxon>
        <taxon>Pseudomonadota</taxon>
        <taxon>Gammaproteobacteria</taxon>
        <taxon>Oceanospirillales</taxon>
        <taxon>Hahellaceae</taxon>
        <taxon>Thermohahella</taxon>
    </lineage>
</organism>
<evidence type="ECO:0000256" key="1">
    <source>
        <dbReference type="ARBA" id="ARBA00022679"/>
    </source>
</evidence>
<name>A0AB39UXJ2_9GAMM</name>
<keyword evidence="1 4" id="KW-0808">Transferase</keyword>
<dbReference type="GO" id="GO:0016747">
    <property type="term" value="F:acyltransferase activity, transferring groups other than amino-acyl groups"/>
    <property type="evidence" value="ECO:0007669"/>
    <property type="project" value="InterPro"/>
</dbReference>
<feature type="domain" description="N-acetyltransferase" evidence="3">
    <location>
        <begin position="26"/>
        <end position="209"/>
    </location>
</feature>
<dbReference type="InterPro" id="IPR016181">
    <property type="entry name" value="Acyl_CoA_acyltransferase"/>
</dbReference>
<dbReference type="SUPFAM" id="SSF55729">
    <property type="entry name" value="Acyl-CoA N-acyltransferases (Nat)"/>
    <property type="match status" value="1"/>
</dbReference>
<dbReference type="CDD" id="cd04301">
    <property type="entry name" value="NAT_SF"/>
    <property type="match status" value="1"/>
</dbReference>
<dbReference type="PANTHER" id="PTHR43420">
    <property type="entry name" value="ACETYLTRANSFERASE"/>
    <property type="match status" value="1"/>
</dbReference>
<keyword evidence="2 4" id="KW-0012">Acyltransferase</keyword>
<reference evidence="4" key="1">
    <citation type="submission" date="2024-05" db="EMBL/GenBank/DDBJ databases">
        <title>Genome sequencing of novel strain.</title>
        <authorList>
            <person name="Ganbat D."/>
            <person name="Ganbat S."/>
            <person name="Lee S.-J."/>
        </authorList>
    </citation>
    <scope>NUCLEOTIDE SEQUENCE</scope>
    <source>
        <strain evidence="4">SMD15-11</strain>
    </source>
</reference>
<protein>
    <submittedName>
        <fullName evidence="4">GNAT family N-acetyltransferase</fullName>
        <ecNumber evidence="4">2.3.1.-</ecNumber>
    </submittedName>
</protein>
<evidence type="ECO:0000259" key="3">
    <source>
        <dbReference type="PROSITE" id="PS51186"/>
    </source>
</evidence>
<dbReference type="InterPro" id="IPR000182">
    <property type="entry name" value="GNAT_dom"/>
</dbReference>